<dbReference type="EMBL" id="DVMP01000086">
    <property type="protein sequence ID" value="HIU25770.1"/>
    <property type="molecule type" value="Genomic_DNA"/>
</dbReference>
<evidence type="ECO:0000313" key="2">
    <source>
        <dbReference type="EMBL" id="HIU25770.1"/>
    </source>
</evidence>
<organism evidence="2 3">
    <name type="scientific">Candidatus Allocopromorpha excrementigallinarum</name>
    <dbReference type="NCBI Taxonomy" id="2840742"/>
    <lineage>
        <taxon>Bacteria</taxon>
        <taxon>Bacillati</taxon>
        <taxon>Bacillota</taxon>
        <taxon>Clostridia</taxon>
        <taxon>Eubacteriales</taxon>
        <taxon>Eubacteriaceae</taxon>
        <taxon>Eubacteriaceae incertae sedis</taxon>
        <taxon>Candidatus Allocopromorpha</taxon>
    </lineage>
</organism>
<proteinExistence type="predicted"/>
<dbReference type="GO" id="GO:0015293">
    <property type="term" value="F:symporter activity"/>
    <property type="evidence" value="ECO:0007669"/>
    <property type="project" value="InterPro"/>
</dbReference>
<accession>A0A9D1I2L6</accession>
<feature type="transmembrane region" description="Helical" evidence="1">
    <location>
        <begin position="87"/>
        <end position="105"/>
    </location>
</feature>
<evidence type="ECO:0000313" key="3">
    <source>
        <dbReference type="Proteomes" id="UP000824090"/>
    </source>
</evidence>
<dbReference type="InterPro" id="IPR039672">
    <property type="entry name" value="MFS_2"/>
</dbReference>
<dbReference type="PANTHER" id="PTHR11328:SF24">
    <property type="entry name" value="MAJOR FACILITATOR SUPERFAMILY (MFS) PROFILE DOMAIN-CONTAINING PROTEIN"/>
    <property type="match status" value="1"/>
</dbReference>
<name>A0A9D1I2L6_9FIRM</name>
<dbReference type="Proteomes" id="UP000824090">
    <property type="component" value="Unassembled WGS sequence"/>
</dbReference>
<dbReference type="InterPro" id="IPR036259">
    <property type="entry name" value="MFS_trans_sf"/>
</dbReference>
<reference evidence="2" key="2">
    <citation type="journal article" date="2021" name="PeerJ">
        <title>Extensive microbial diversity within the chicken gut microbiome revealed by metagenomics and culture.</title>
        <authorList>
            <person name="Gilroy R."/>
            <person name="Ravi A."/>
            <person name="Getino M."/>
            <person name="Pursley I."/>
            <person name="Horton D.L."/>
            <person name="Alikhan N.F."/>
            <person name="Baker D."/>
            <person name="Gharbi K."/>
            <person name="Hall N."/>
            <person name="Watson M."/>
            <person name="Adriaenssens E.M."/>
            <person name="Foster-Nyarko E."/>
            <person name="Jarju S."/>
            <person name="Secka A."/>
            <person name="Antonio M."/>
            <person name="Oren A."/>
            <person name="Chaudhuri R.R."/>
            <person name="La Ragione R."/>
            <person name="Hildebrand F."/>
            <person name="Pallen M.J."/>
        </authorList>
    </citation>
    <scope>NUCLEOTIDE SEQUENCE</scope>
    <source>
        <strain evidence="2">ChiHcec3-6078</strain>
    </source>
</reference>
<feature type="non-terminal residue" evidence="2">
    <location>
        <position position="165"/>
    </location>
</feature>
<dbReference type="GO" id="GO:0005886">
    <property type="term" value="C:plasma membrane"/>
    <property type="evidence" value="ECO:0007669"/>
    <property type="project" value="TreeGrafter"/>
</dbReference>
<comment type="caution">
    <text evidence="2">The sequence shown here is derived from an EMBL/GenBank/DDBJ whole genome shotgun (WGS) entry which is preliminary data.</text>
</comment>
<feature type="transmembrane region" description="Helical" evidence="1">
    <location>
        <begin position="14"/>
        <end position="35"/>
    </location>
</feature>
<keyword evidence="1" id="KW-1133">Transmembrane helix</keyword>
<protein>
    <submittedName>
        <fullName evidence="2">MFS transporter</fullName>
    </submittedName>
</protein>
<evidence type="ECO:0000256" key="1">
    <source>
        <dbReference type="SAM" id="Phobius"/>
    </source>
</evidence>
<gene>
    <name evidence="2" type="ORF">IAC50_04680</name>
</gene>
<keyword evidence="1" id="KW-0812">Transmembrane</keyword>
<dbReference type="SUPFAM" id="SSF103473">
    <property type="entry name" value="MFS general substrate transporter"/>
    <property type="match status" value="1"/>
</dbReference>
<feature type="transmembrane region" description="Helical" evidence="1">
    <location>
        <begin position="47"/>
        <end position="67"/>
    </location>
</feature>
<dbReference type="Gene3D" id="1.20.1250.20">
    <property type="entry name" value="MFS general substrate transporter like domains"/>
    <property type="match status" value="1"/>
</dbReference>
<dbReference type="PANTHER" id="PTHR11328">
    <property type="entry name" value="MAJOR FACILITATOR SUPERFAMILY DOMAIN-CONTAINING PROTEIN"/>
    <property type="match status" value="1"/>
</dbReference>
<dbReference type="AlphaFoldDB" id="A0A9D1I2L6"/>
<dbReference type="Pfam" id="PF13347">
    <property type="entry name" value="MFS_2"/>
    <property type="match status" value="1"/>
</dbReference>
<keyword evidence="1" id="KW-0472">Membrane</keyword>
<feature type="transmembrane region" description="Helical" evidence="1">
    <location>
        <begin position="111"/>
        <end position="130"/>
    </location>
</feature>
<reference evidence="2" key="1">
    <citation type="submission" date="2020-10" db="EMBL/GenBank/DDBJ databases">
        <authorList>
            <person name="Gilroy R."/>
        </authorList>
    </citation>
    <scope>NUCLEOTIDE SEQUENCE</scope>
    <source>
        <strain evidence="2">ChiHcec3-6078</strain>
    </source>
</reference>
<dbReference type="GO" id="GO:0008643">
    <property type="term" value="P:carbohydrate transport"/>
    <property type="evidence" value="ECO:0007669"/>
    <property type="project" value="InterPro"/>
</dbReference>
<sequence>MKSSLNRLTAVERLGYGLGSTGESAIYILYSFYAMFFLTDVAKVNTVSAGAIISVSTVANALFVIYLGYKSDSCRSKSGRRIPFMRAAILPAALFCIMCFSAVELPQNFKLPYYGAAVLGIIGMHTLFVLPYEALGAEITDNFEDRNSIRNYAKFFMGIGTLLGL</sequence>